<dbReference type="CDD" id="cd00083">
    <property type="entry name" value="bHLH_SF"/>
    <property type="match status" value="1"/>
</dbReference>
<accession>A0AAN6PPG1</accession>
<feature type="region of interest" description="Disordered" evidence="1">
    <location>
        <begin position="405"/>
        <end position="438"/>
    </location>
</feature>
<gene>
    <name evidence="3" type="ORF">C8A01DRAFT_42699</name>
</gene>
<feature type="region of interest" description="Disordered" evidence="1">
    <location>
        <begin position="305"/>
        <end position="339"/>
    </location>
</feature>
<feature type="compositionally biased region" description="Polar residues" evidence="1">
    <location>
        <begin position="1"/>
        <end position="16"/>
    </location>
</feature>
<feature type="compositionally biased region" description="Polar residues" evidence="1">
    <location>
        <begin position="588"/>
        <end position="599"/>
    </location>
</feature>
<dbReference type="GO" id="GO:0046983">
    <property type="term" value="F:protein dimerization activity"/>
    <property type="evidence" value="ECO:0007669"/>
    <property type="project" value="InterPro"/>
</dbReference>
<comment type="caution">
    <text evidence="3">The sequence shown here is derived from an EMBL/GenBank/DDBJ whole genome shotgun (WGS) entry which is preliminary data.</text>
</comment>
<feature type="region of interest" description="Disordered" evidence="1">
    <location>
        <begin position="206"/>
        <end position="232"/>
    </location>
</feature>
<dbReference type="InterPro" id="IPR036638">
    <property type="entry name" value="HLH_DNA-bd_sf"/>
</dbReference>
<feature type="compositionally biased region" description="Polar residues" evidence="1">
    <location>
        <begin position="318"/>
        <end position="332"/>
    </location>
</feature>
<reference evidence="4" key="1">
    <citation type="journal article" date="2023" name="Mol. Phylogenet. Evol.">
        <title>Genome-scale phylogeny and comparative genomics of the fungal order Sordariales.</title>
        <authorList>
            <person name="Hensen N."/>
            <person name="Bonometti L."/>
            <person name="Westerberg I."/>
            <person name="Brannstrom I.O."/>
            <person name="Guillou S."/>
            <person name="Cros-Aarteil S."/>
            <person name="Calhoun S."/>
            <person name="Haridas S."/>
            <person name="Kuo A."/>
            <person name="Mondo S."/>
            <person name="Pangilinan J."/>
            <person name="Riley R."/>
            <person name="LaButti K."/>
            <person name="Andreopoulos B."/>
            <person name="Lipzen A."/>
            <person name="Chen C."/>
            <person name="Yan M."/>
            <person name="Daum C."/>
            <person name="Ng V."/>
            <person name="Clum A."/>
            <person name="Steindorff A."/>
            <person name="Ohm R.A."/>
            <person name="Martin F."/>
            <person name="Silar P."/>
            <person name="Natvig D.O."/>
            <person name="Lalanne C."/>
            <person name="Gautier V."/>
            <person name="Ament-Velasquez S.L."/>
            <person name="Kruys A."/>
            <person name="Hutchinson M.I."/>
            <person name="Powell A.J."/>
            <person name="Barry K."/>
            <person name="Miller A.N."/>
            <person name="Grigoriev I.V."/>
            <person name="Debuchy R."/>
            <person name="Gladieux P."/>
            <person name="Hiltunen Thoren M."/>
            <person name="Johannesson H."/>
        </authorList>
    </citation>
    <scope>NUCLEOTIDE SEQUENCE [LARGE SCALE GENOMIC DNA]</scope>
    <source>
        <strain evidence="4">CBS 284.82</strain>
    </source>
</reference>
<dbReference type="PROSITE" id="PS50888">
    <property type="entry name" value="BHLH"/>
    <property type="match status" value="1"/>
</dbReference>
<dbReference type="Pfam" id="PF00010">
    <property type="entry name" value="HLH"/>
    <property type="match status" value="1"/>
</dbReference>
<sequence>MPRNTFLPTPGSSTDIKGQDGSKMASLQLAFELPPPAVASEGGPNLPNTSATFYPTQASETVKSRRRSSAANPPKDQFALPPPPTRSRKIIQMKPREEPSPETPASSSKTASKSAAGTSSTTQAAGTKRKQPSATSAAGRKIARKTAHSLIERRRRSKMNEEFAVLKGLIPACTGEMHKLAILQASIEYVRYLEDCVSKLKAQCGSEAKLDPEPRPIQSGLPSPTLGDAYNHNHGYGAAADACSPDVDMTSSSSAPSPSFTPIASRSQQPSISPALRPQDPGRHNSYSSVSSDYRLHSYSTSTTTSPFFGPQGGYPDASQQHAHSTYGSALTSPALPPQRDLDQEATTALLMLNQMDRRTSSTTAPRGMSVRDLLIRDSPVEPRGPDHTQQRASYFCAFPRLPVKRSGDSLQSPSSPSPQSSTPRTLPPYPSGLHTRQNSAWYKPRILPVRTTVLNLDSPTLGHRRQPAPPKPPPATTAPSTSTNTRPSRTVFTSAAQARPLRLVQESLVNSRRRRAPVLYAHSSHSFVQSLTYIAIRQDSPSPLPSTAIMAAPTPLPGSAVRPGGGGGSSGEGNKDRLLADLRHSASDTSSVDSHGRP</sequence>
<keyword evidence="4" id="KW-1185">Reference proteome</keyword>
<feature type="region of interest" description="Disordered" evidence="1">
    <location>
        <begin position="1"/>
        <end position="22"/>
    </location>
</feature>
<feature type="region of interest" description="Disordered" evidence="1">
    <location>
        <begin position="35"/>
        <end position="143"/>
    </location>
</feature>
<feature type="domain" description="BHLH" evidence="2">
    <location>
        <begin position="143"/>
        <end position="193"/>
    </location>
</feature>
<feature type="compositionally biased region" description="Low complexity" evidence="1">
    <location>
        <begin position="103"/>
        <end position="126"/>
    </location>
</feature>
<dbReference type="SMART" id="SM00353">
    <property type="entry name" value="HLH"/>
    <property type="match status" value="1"/>
</dbReference>
<organism evidence="3 4">
    <name type="scientific">Parachaetomium inaequale</name>
    <dbReference type="NCBI Taxonomy" id="2588326"/>
    <lineage>
        <taxon>Eukaryota</taxon>
        <taxon>Fungi</taxon>
        <taxon>Dikarya</taxon>
        <taxon>Ascomycota</taxon>
        <taxon>Pezizomycotina</taxon>
        <taxon>Sordariomycetes</taxon>
        <taxon>Sordariomycetidae</taxon>
        <taxon>Sordariales</taxon>
        <taxon>Chaetomiaceae</taxon>
        <taxon>Parachaetomium</taxon>
    </lineage>
</organism>
<dbReference type="InterPro" id="IPR011598">
    <property type="entry name" value="bHLH_dom"/>
</dbReference>
<feature type="compositionally biased region" description="Polar residues" evidence="1">
    <location>
        <begin position="46"/>
        <end position="61"/>
    </location>
</feature>
<proteinExistence type="predicted"/>
<evidence type="ECO:0000259" key="2">
    <source>
        <dbReference type="PROSITE" id="PS50888"/>
    </source>
</evidence>
<feature type="compositionally biased region" description="Pro residues" evidence="1">
    <location>
        <begin position="468"/>
        <end position="477"/>
    </location>
</feature>
<dbReference type="SUPFAM" id="SSF47459">
    <property type="entry name" value="HLH, helix-loop-helix DNA-binding domain"/>
    <property type="match status" value="1"/>
</dbReference>
<evidence type="ECO:0000256" key="1">
    <source>
        <dbReference type="SAM" id="MobiDB-lite"/>
    </source>
</evidence>
<dbReference type="Proteomes" id="UP001303115">
    <property type="component" value="Unassembled WGS sequence"/>
</dbReference>
<feature type="region of interest" description="Disordered" evidence="1">
    <location>
        <begin position="245"/>
        <end position="290"/>
    </location>
</feature>
<name>A0AAN6PPG1_9PEZI</name>
<dbReference type="AlphaFoldDB" id="A0AAN6PPG1"/>
<evidence type="ECO:0000313" key="4">
    <source>
        <dbReference type="Proteomes" id="UP001303115"/>
    </source>
</evidence>
<dbReference type="EMBL" id="MU854318">
    <property type="protein sequence ID" value="KAK4044517.1"/>
    <property type="molecule type" value="Genomic_DNA"/>
</dbReference>
<dbReference type="PANTHER" id="PTHR46266">
    <property type="entry name" value="TRANSCRIPTION FACTOR TT8"/>
    <property type="match status" value="1"/>
</dbReference>
<protein>
    <submittedName>
        <fullName evidence="3">54fc86e1-e77c-48da-81be-2d7d2ab3e00e</fullName>
    </submittedName>
</protein>
<evidence type="ECO:0000313" key="3">
    <source>
        <dbReference type="EMBL" id="KAK4044517.1"/>
    </source>
</evidence>
<dbReference type="PANTHER" id="PTHR46266:SF4">
    <property type="entry name" value="TRANSCRIPTION FACTOR TT8"/>
    <property type="match status" value="1"/>
</dbReference>
<feature type="compositionally biased region" description="Basic and acidic residues" evidence="1">
    <location>
        <begin position="574"/>
        <end position="587"/>
    </location>
</feature>
<feature type="compositionally biased region" description="Low complexity" evidence="1">
    <location>
        <begin position="478"/>
        <end position="489"/>
    </location>
</feature>
<feature type="compositionally biased region" description="Low complexity" evidence="1">
    <location>
        <begin position="250"/>
        <end position="265"/>
    </location>
</feature>
<dbReference type="Gene3D" id="4.10.280.10">
    <property type="entry name" value="Helix-loop-helix DNA-binding domain"/>
    <property type="match status" value="1"/>
</dbReference>
<feature type="region of interest" description="Disordered" evidence="1">
    <location>
        <begin position="546"/>
        <end position="599"/>
    </location>
</feature>
<feature type="compositionally biased region" description="Low complexity" evidence="1">
    <location>
        <begin position="410"/>
        <end position="425"/>
    </location>
</feature>
<feature type="region of interest" description="Disordered" evidence="1">
    <location>
        <begin position="459"/>
        <end position="489"/>
    </location>
</feature>